<dbReference type="SMART" id="SM01049">
    <property type="entry name" value="Cache_2"/>
    <property type="match status" value="1"/>
</dbReference>
<dbReference type="Gene3D" id="3.30.565.10">
    <property type="entry name" value="Histidine kinase-like ATPase, C-terminal domain"/>
    <property type="match status" value="1"/>
</dbReference>
<feature type="chain" id="PRO_5045910555" evidence="10">
    <location>
        <begin position="20"/>
        <end position="440"/>
    </location>
</feature>
<accession>A0ABP7TEY2</accession>
<dbReference type="PIRSF" id="PIRSF037314">
    <property type="entry name" value="STHK_MctS"/>
    <property type="match status" value="1"/>
</dbReference>
<keyword evidence="2" id="KW-1003">Cell membrane</keyword>
<keyword evidence="8 9" id="KW-0472">Membrane</keyword>
<keyword evidence="6 9" id="KW-1133">Transmembrane helix</keyword>
<dbReference type="EMBL" id="BAAAZE010000008">
    <property type="protein sequence ID" value="GAA4025368.1"/>
    <property type="molecule type" value="Genomic_DNA"/>
</dbReference>
<reference evidence="14" key="1">
    <citation type="journal article" date="2019" name="Int. J. Syst. Evol. Microbiol.">
        <title>The Global Catalogue of Microorganisms (GCM) 10K type strain sequencing project: providing services to taxonomists for standard genome sequencing and annotation.</title>
        <authorList>
            <consortium name="The Broad Institute Genomics Platform"/>
            <consortium name="The Broad Institute Genome Sequencing Center for Infectious Disease"/>
            <person name="Wu L."/>
            <person name="Ma J."/>
        </authorList>
    </citation>
    <scope>NUCLEOTIDE SEQUENCE [LARGE SCALE GENOMIC DNA]</scope>
    <source>
        <strain evidence="14">JCM 16673</strain>
    </source>
</reference>
<comment type="caution">
    <text evidence="13">The sequence shown here is derived from an EMBL/GenBank/DDBJ whole genome shotgun (WGS) entry which is preliminary data.</text>
</comment>
<evidence type="ECO:0000313" key="14">
    <source>
        <dbReference type="Proteomes" id="UP001501353"/>
    </source>
</evidence>
<dbReference type="Gene3D" id="1.20.5.1930">
    <property type="match status" value="1"/>
</dbReference>
<gene>
    <name evidence="13" type="ORF">GCM10022212_23870</name>
</gene>
<evidence type="ECO:0000256" key="9">
    <source>
        <dbReference type="SAM" id="Phobius"/>
    </source>
</evidence>
<organism evidence="13 14">
    <name type="scientific">Actimicrobium antarcticum</name>
    <dbReference type="NCBI Taxonomy" id="1051899"/>
    <lineage>
        <taxon>Bacteria</taxon>
        <taxon>Pseudomonadati</taxon>
        <taxon>Pseudomonadota</taxon>
        <taxon>Betaproteobacteria</taxon>
        <taxon>Burkholderiales</taxon>
        <taxon>Oxalobacteraceae</taxon>
        <taxon>Actimicrobium</taxon>
    </lineage>
</organism>
<dbReference type="InterPro" id="IPR003594">
    <property type="entry name" value="HATPase_dom"/>
</dbReference>
<evidence type="ECO:0000256" key="5">
    <source>
        <dbReference type="ARBA" id="ARBA00022777"/>
    </source>
</evidence>
<name>A0ABP7TEY2_9BURK</name>
<dbReference type="InterPro" id="IPR011712">
    <property type="entry name" value="Sig_transdc_His_kin_sub3_dim/P"/>
</dbReference>
<dbReference type="SMART" id="SM00387">
    <property type="entry name" value="HATPase_c"/>
    <property type="match status" value="1"/>
</dbReference>
<evidence type="ECO:0000313" key="13">
    <source>
        <dbReference type="EMBL" id="GAA4025368.1"/>
    </source>
</evidence>
<dbReference type="PANTHER" id="PTHR24421:SF59">
    <property type="entry name" value="OXYGEN SENSOR HISTIDINE KINASE NREB"/>
    <property type="match status" value="1"/>
</dbReference>
<dbReference type="CDD" id="cd16917">
    <property type="entry name" value="HATPase_UhpB-NarQ-NarX-like"/>
    <property type="match status" value="1"/>
</dbReference>
<evidence type="ECO:0000256" key="3">
    <source>
        <dbReference type="ARBA" id="ARBA00022679"/>
    </source>
</evidence>
<dbReference type="PANTHER" id="PTHR24421">
    <property type="entry name" value="NITRATE/NITRITE SENSOR PROTEIN NARX-RELATED"/>
    <property type="match status" value="1"/>
</dbReference>
<dbReference type="SUPFAM" id="SSF55874">
    <property type="entry name" value="ATPase domain of HSP90 chaperone/DNA topoisomerase II/histidine kinase"/>
    <property type="match status" value="1"/>
</dbReference>
<evidence type="ECO:0000259" key="11">
    <source>
        <dbReference type="SMART" id="SM00387"/>
    </source>
</evidence>
<evidence type="ECO:0000256" key="1">
    <source>
        <dbReference type="ARBA" id="ARBA00004651"/>
    </source>
</evidence>
<evidence type="ECO:0000256" key="6">
    <source>
        <dbReference type="ARBA" id="ARBA00022989"/>
    </source>
</evidence>
<keyword evidence="7" id="KW-0902">Two-component regulatory system</keyword>
<sequence length="440" mass="48157">MTPLIVALCAIALAVQHQAALLTQQQRNSVETAYLTSKEAELRHYVTLATRSIKVIYDSGRQDTAALNEAKRILSELDYGDDGYFFVYDMHGVNLVHPRQPDLIGRNLWELRDNQNNPTIQRLIARAQSGGGLERYLWVKPSTNKVVPKLGYVISLPRWGWVLGTGIYLDDVDDVVNKIDAQISRNIQNTMLWISGIAITSVLALALFGLALNFSEHRVADAKLKVLAQRVVHSQEDERARLSRDLHDGISQLLVSIKLQVESGIAKLAGPAAQANSARLSFDRAATQLNDVLGEVRRISHDLRPALLDDLGLGAALEHLTREFTEHALSEVDLAITGNTDNLSEVRKTVLFRIAQEALTNIKRHAAASSVHLTLSGDAATVRLIISDNGRGFNMALIADNPKRGIGLRNMVERAEAVGGTLQLTSSADGTQLIATLPNG</sequence>
<feature type="domain" description="Single Cache" evidence="12">
    <location>
        <begin position="31"/>
        <end position="121"/>
    </location>
</feature>
<dbReference type="InterPro" id="IPR050482">
    <property type="entry name" value="Sensor_HK_TwoCompSys"/>
</dbReference>
<protein>
    <submittedName>
        <fullName evidence="13">Cache domain-containing protein</fullName>
    </submittedName>
</protein>
<feature type="domain" description="Histidine kinase/HSP90-like ATPase" evidence="11">
    <location>
        <begin position="346"/>
        <end position="440"/>
    </location>
</feature>
<dbReference type="Pfam" id="PF17200">
    <property type="entry name" value="sCache_2"/>
    <property type="match status" value="1"/>
</dbReference>
<evidence type="ECO:0000256" key="4">
    <source>
        <dbReference type="ARBA" id="ARBA00022692"/>
    </source>
</evidence>
<keyword evidence="10" id="KW-0732">Signal</keyword>
<dbReference type="Proteomes" id="UP001501353">
    <property type="component" value="Unassembled WGS sequence"/>
</dbReference>
<dbReference type="Pfam" id="PF07730">
    <property type="entry name" value="HisKA_3"/>
    <property type="match status" value="1"/>
</dbReference>
<dbReference type="Pfam" id="PF02518">
    <property type="entry name" value="HATPase_c"/>
    <property type="match status" value="1"/>
</dbReference>
<keyword evidence="14" id="KW-1185">Reference proteome</keyword>
<evidence type="ECO:0000259" key="12">
    <source>
        <dbReference type="SMART" id="SM01049"/>
    </source>
</evidence>
<keyword evidence="5" id="KW-0418">Kinase</keyword>
<comment type="subcellular location">
    <subcellularLocation>
        <location evidence="1">Cell membrane</location>
        <topology evidence="1">Multi-pass membrane protein</topology>
    </subcellularLocation>
</comment>
<dbReference type="InterPro" id="IPR017171">
    <property type="entry name" value="Sig_transdc_His_kinase_MctS"/>
</dbReference>
<evidence type="ECO:0000256" key="2">
    <source>
        <dbReference type="ARBA" id="ARBA00022475"/>
    </source>
</evidence>
<keyword evidence="3" id="KW-0808">Transferase</keyword>
<proteinExistence type="predicted"/>
<keyword evidence="4 9" id="KW-0812">Transmembrane</keyword>
<evidence type="ECO:0000256" key="10">
    <source>
        <dbReference type="SAM" id="SignalP"/>
    </source>
</evidence>
<dbReference type="InterPro" id="IPR033480">
    <property type="entry name" value="sCache_2"/>
</dbReference>
<dbReference type="InterPro" id="IPR036890">
    <property type="entry name" value="HATPase_C_sf"/>
</dbReference>
<feature type="transmembrane region" description="Helical" evidence="9">
    <location>
        <begin position="191"/>
        <end position="214"/>
    </location>
</feature>
<evidence type="ECO:0000256" key="8">
    <source>
        <dbReference type="ARBA" id="ARBA00023136"/>
    </source>
</evidence>
<evidence type="ECO:0000256" key="7">
    <source>
        <dbReference type="ARBA" id="ARBA00023012"/>
    </source>
</evidence>
<dbReference type="Gene3D" id="3.30.450.20">
    <property type="entry name" value="PAS domain"/>
    <property type="match status" value="1"/>
</dbReference>
<feature type="signal peptide" evidence="10">
    <location>
        <begin position="1"/>
        <end position="19"/>
    </location>
</feature>